<comment type="caution">
    <text evidence="1">The sequence shown here is derived from an EMBL/GenBank/DDBJ whole genome shotgun (WGS) entry which is preliminary data.</text>
</comment>
<feature type="non-terminal residue" evidence="1">
    <location>
        <position position="115"/>
    </location>
</feature>
<dbReference type="EMBL" id="JAHRHJ020000001">
    <property type="protein sequence ID" value="KAH9330076.1"/>
    <property type="molecule type" value="Genomic_DNA"/>
</dbReference>
<gene>
    <name evidence="1" type="ORF">KI387_002184</name>
</gene>
<name>A0AA38GVS6_TAXCH</name>
<dbReference type="AlphaFoldDB" id="A0AA38GVS6"/>
<proteinExistence type="predicted"/>
<sequence>GQGSLSEQLLAYTHDLQKKLQDLRRKRERLRILCHRSSFVIENGEINVATDGSDGSTAVRVVCNVGSGIQVFVNAFKRQVELSSFLRLFGECGVEVETALLSTFNDKVFYTFQCK</sequence>
<accession>A0AA38GVS6</accession>
<dbReference type="Proteomes" id="UP000824469">
    <property type="component" value="Unassembled WGS sequence"/>
</dbReference>
<feature type="non-terminal residue" evidence="1">
    <location>
        <position position="1"/>
    </location>
</feature>
<reference evidence="1 2" key="1">
    <citation type="journal article" date="2021" name="Nat. Plants">
        <title>The Taxus genome provides insights into paclitaxel biosynthesis.</title>
        <authorList>
            <person name="Xiong X."/>
            <person name="Gou J."/>
            <person name="Liao Q."/>
            <person name="Li Y."/>
            <person name="Zhou Q."/>
            <person name="Bi G."/>
            <person name="Li C."/>
            <person name="Du R."/>
            <person name="Wang X."/>
            <person name="Sun T."/>
            <person name="Guo L."/>
            <person name="Liang H."/>
            <person name="Lu P."/>
            <person name="Wu Y."/>
            <person name="Zhang Z."/>
            <person name="Ro D.K."/>
            <person name="Shang Y."/>
            <person name="Huang S."/>
            <person name="Yan J."/>
        </authorList>
    </citation>
    <scope>NUCLEOTIDE SEQUENCE [LARGE SCALE GENOMIC DNA]</scope>
    <source>
        <strain evidence="1">Ta-2019</strain>
    </source>
</reference>
<protein>
    <submittedName>
        <fullName evidence="1">Uncharacterized protein</fullName>
    </submittedName>
</protein>
<keyword evidence="2" id="KW-1185">Reference proteome</keyword>
<evidence type="ECO:0000313" key="1">
    <source>
        <dbReference type="EMBL" id="KAH9330076.1"/>
    </source>
</evidence>
<organism evidence="1 2">
    <name type="scientific">Taxus chinensis</name>
    <name type="common">Chinese yew</name>
    <name type="synonym">Taxus wallichiana var. chinensis</name>
    <dbReference type="NCBI Taxonomy" id="29808"/>
    <lineage>
        <taxon>Eukaryota</taxon>
        <taxon>Viridiplantae</taxon>
        <taxon>Streptophyta</taxon>
        <taxon>Embryophyta</taxon>
        <taxon>Tracheophyta</taxon>
        <taxon>Spermatophyta</taxon>
        <taxon>Pinopsida</taxon>
        <taxon>Pinidae</taxon>
        <taxon>Conifers II</taxon>
        <taxon>Cupressales</taxon>
        <taxon>Taxaceae</taxon>
        <taxon>Taxus</taxon>
    </lineage>
</organism>
<evidence type="ECO:0000313" key="2">
    <source>
        <dbReference type="Proteomes" id="UP000824469"/>
    </source>
</evidence>